<comment type="caution">
    <text evidence="1">The sequence shown here is derived from an EMBL/GenBank/DDBJ whole genome shotgun (WGS) entry which is preliminary data.</text>
</comment>
<protein>
    <submittedName>
        <fullName evidence="1">Uncharacterized protein</fullName>
    </submittedName>
</protein>
<evidence type="ECO:0000313" key="2">
    <source>
        <dbReference type="Proteomes" id="UP001642484"/>
    </source>
</evidence>
<proteinExistence type="predicted"/>
<gene>
    <name evidence="1" type="ORF">CCMP2556_LOCUS10011</name>
</gene>
<accession>A0ABP0J7B8</accession>
<dbReference type="Proteomes" id="UP001642484">
    <property type="component" value="Unassembled WGS sequence"/>
</dbReference>
<sequence>MRSSMLQRGAVTALHIFYGILRVSMKTQTEKGKHMQIFKASGRQSLQGLRSCLPNYLRQLADARIISFGNQAVPTKGGNNIWFWYVLVRTTDLSPQVVLKQPSAMMYSSVQEPKVFGTRSANNVSLIL</sequence>
<evidence type="ECO:0000313" key="1">
    <source>
        <dbReference type="EMBL" id="CAK9010270.1"/>
    </source>
</evidence>
<name>A0ABP0J7B8_9DINO</name>
<reference evidence="1 2" key="1">
    <citation type="submission" date="2024-02" db="EMBL/GenBank/DDBJ databases">
        <authorList>
            <person name="Chen Y."/>
            <person name="Shah S."/>
            <person name="Dougan E. K."/>
            <person name="Thang M."/>
            <person name="Chan C."/>
        </authorList>
    </citation>
    <scope>NUCLEOTIDE SEQUENCE [LARGE SCALE GENOMIC DNA]</scope>
</reference>
<dbReference type="EMBL" id="CAXAMN010004614">
    <property type="protein sequence ID" value="CAK9010270.1"/>
    <property type="molecule type" value="Genomic_DNA"/>
</dbReference>
<keyword evidence="2" id="KW-1185">Reference proteome</keyword>
<organism evidence="1 2">
    <name type="scientific">Durusdinium trenchii</name>
    <dbReference type="NCBI Taxonomy" id="1381693"/>
    <lineage>
        <taxon>Eukaryota</taxon>
        <taxon>Sar</taxon>
        <taxon>Alveolata</taxon>
        <taxon>Dinophyceae</taxon>
        <taxon>Suessiales</taxon>
        <taxon>Symbiodiniaceae</taxon>
        <taxon>Durusdinium</taxon>
    </lineage>
</organism>